<dbReference type="RefSeq" id="XP_004222865.1">
    <property type="nucleotide sequence ID" value="XM_004222817.1"/>
</dbReference>
<dbReference type="Proteomes" id="UP000006319">
    <property type="component" value="Chromosome 10"/>
</dbReference>
<proteinExistence type="predicted"/>
<feature type="compositionally biased region" description="Basic and acidic residues" evidence="1">
    <location>
        <begin position="1"/>
        <end position="14"/>
    </location>
</feature>
<feature type="region of interest" description="Disordered" evidence="1">
    <location>
        <begin position="1"/>
        <end position="58"/>
    </location>
</feature>
<dbReference type="GeneID" id="14693277"/>
<keyword evidence="3" id="KW-1185">Reference proteome</keyword>
<protein>
    <submittedName>
        <fullName evidence="2">Uncharacterized protein</fullName>
    </submittedName>
</protein>
<organism evidence="2 3">
    <name type="scientific">Plasmodium cynomolgi (strain B)</name>
    <dbReference type="NCBI Taxonomy" id="1120755"/>
    <lineage>
        <taxon>Eukaryota</taxon>
        <taxon>Sar</taxon>
        <taxon>Alveolata</taxon>
        <taxon>Apicomplexa</taxon>
        <taxon>Aconoidasida</taxon>
        <taxon>Haemosporida</taxon>
        <taxon>Plasmodiidae</taxon>
        <taxon>Plasmodium</taxon>
        <taxon>Plasmodium (Plasmodium)</taxon>
    </lineage>
</organism>
<dbReference type="KEGG" id="pcy:PCYB_102680"/>
<feature type="compositionally biased region" description="Basic and acidic residues" evidence="1">
    <location>
        <begin position="34"/>
        <end position="57"/>
    </location>
</feature>
<name>K6UKK9_PLACD</name>
<reference evidence="2 3" key="1">
    <citation type="journal article" date="2012" name="Nat. Genet.">
        <title>Plasmodium cynomolgi genome sequences provide insight into Plasmodium vivax and the monkey malaria clade.</title>
        <authorList>
            <person name="Tachibana S."/>
            <person name="Sullivan S.A."/>
            <person name="Kawai S."/>
            <person name="Nakamura S."/>
            <person name="Kim H.R."/>
            <person name="Goto N."/>
            <person name="Arisue N."/>
            <person name="Palacpac N.M.Q."/>
            <person name="Honma H."/>
            <person name="Yagi M."/>
            <person name="Tougan T."/>
            <person name="Katakai Y."/>
            <person name="Kaneko O."/>
            <person name="Mita T."/>
            <person name="Kita K."/>
            <person name="Yasutomi Y."/>
            <person name="Sutton P.L."/>
            <person name="Shakhbatyan R."/>
            <person name="Horii T."/>
            <person name="Yasunaga T."/>
            <person name="Barnwell J.W."/>
            <person name="Escalante A.A."/>
            <person name="Carlton J.M."/>
            <person name="Tanabe K."/>
        </authorList>
    </citation>
    <scope>NUCLEOTIDE SEQUENCE [LARGE SCALE GENOMIC DNA]</scope>
    <source>
        <strain evidence="2 3">B</strain>
    </source>
</reference>
<gene>
    <name evidence="2" type="ORF">PCYB_102680</name>
</gene>
<dbReference type="OrthoDB" id="372717at2759"/>
<sequence length="101" mass="11940">MGLMENRPRGEKNIKIKKQTSIKIKKQNNQSNRMKKDNSDEQKRESPPGKTHIEKYHANPFTNSKEDYYNEKTLRIICSILLCKNIKRVDCVVLDLLFNFL</sequence>
<dbReference type="PhylomeDB" id="K6UKK9"/>
<evidence type="ECO:0000313" key="2">
    <source>
        <dbReference type="EMBL" id="GAB66918.1"/>
    </source>
</evidence>
<evidence type="ECO:0000256" key="1">
    <source>
        <dbReference type="SAM" id="MobiDB-lite"/>
    </source>
</evidence>
<dbReference type="AlphaFoldDB" id="K6UKK9"/>
<accession>K6UKK9</accession>
<dbReference type="EMBL" id="DF157102">
    <property type="protein sequence ID" value="GAB66918.1"/>
    <property type="molecule type" value="Genomic_DNA"/>
</dbReference>
<feature type="compositionally biased region" description="Basic residues" evidence="1">
    <location>
        <begin position="15"/>
        <end position="26"/>
    </location>
</feature>
<dbReference type="VEuPathDB" id="PlasmoDB:PCYB_102680"/>
<evidence type="ECO:0000313" key="3">
    <source>
        <dbReference type="Proteomes" id="UP000006319"/>
    </source>
</evidence>